<gene>
    <name evidence="1" type="ORF">H4F98_02565</name>
</gene>
<proteinExistence type="predicted"/>
<organism evidence="1 2">
    <name type="scientific">Marilutibacter spongiae</name>
    <dbReference type="NCBI Taxonomy" id="2025720"/>
    <lineage>
        <taxon>Bacteria</taxon>
        <taxon>Pseudomonadati</taxon>
        <taxon>Pseudomonadota</taxon>
        <taxon>Gammaproteobacteria</taxon>
        <taxon>Lysobacterales</taxon>
        <taxon>Lysobacteraceae</taxon>
        <taxon>Marilutibacter</taxon>
    </lineage>
</organism>
<dbReference type="RefSeq" id="WP_182685088.1">
    <property type="nucleotide sequence ID" value="NZ_JACHTF010000002.1"/>
</dbReference>
<accession>A0A7W3TK77</accession>
<name>A0A7W3TK77_9GAMM</name>
<sequence>MGGRDCPYTIAYDAGRGMLRAHVTGTNGSFETSLRYWLEIAGEVRRVEPESLLVVDEMSGEVPPPGQLAQLVDALMHQGFEGVRVAYVESHPEQIPEVEVAEIHARERGYAFRVFGDEAAARVWLQYGGA</sequence>
<keyword evidence="2" id="KW-1185">Reference proteome</keyword>
<protein>
    <recommendedName>
        <fullName evidence="3">STAS/SEC14 domain-containing protein</fullName>
    </recommendedName>
</protein>
<evidence type="ECO:0000313" key="2">
    <source>
        <dbReference type="Proteomes" id="UP000523196"/>
    </source>
</evidence>
<dbReference type="AlphaFoldDB" id="A0A7W3TK77"/>
<evidence type="ECO:0008006" key="3">
    <source>
        <dbReference type="Google" id="ProtNLM"/>
    </source>
</evidence>
<dbReference type="EMBL" id="JACHTF010000002">
    <property type="protein sequence ID" value="MBB1059449.1"/>
    <property type="molecule type" value="Genomic_DNA"/>
</dbReference>
<reference evidence="1 2" key="1">
    <citation type="submission" date="2020-08" db="EMBL/GenBank/DDBJ databases">
        <authorList>
            <person name="Xu S."/>
            <person name="Li A."/>
        </authorList>
    </citation>
    <scope>NUCLEOTIDE SEQUENCE [LARGE SCALE GENOMIC DNA]</scope>
    <source>
        <strain evidence="1 2">119BY6-57</strain>
    </source>
</reference>
<comment type="caution">
    <text evidence="1">The sequence shown here is derived from an EMBL/GenBank/DDBJ whole genome shotgun (WGS) entry which is preliminary data.</text>
</comment>
<evidence type="ECO:0000313" key="1">
    <source>
        <dbReference type="EMBL" id="MBB1059449.1"/>
    </source>
</evidence>
<dbReference type="Proteomes" id="UP000523196">
    <property type="component" value="Unassembled WGS sequence"/>
</dbReference>